<dbReference type="CDD" id="cd01647">
    <property type="entry name" value="RT_LTR"/>
    <property type="match status" value="1"/>
</dbReference>
<dbReference type="InterPro" id="IPR021109">
    <property type="entry name" value="Peptidase_aspartic_dom_sf"/>
</dbReference>
<proteinExistence type="predicted"/>
<evidence type="ECO:0000256" key="2">
    <source>
        <dbReference type="SAM" id="MobiDB-lite"/>
    </source>
</evidence>
<gene>
    <name evidence="4" type="ORF">EPI10_006672</name>
</gene>
<dbReference type="InterPro" id="IPR001878">
    <property type="entry name" value="Znf_CCHC"/>
</dbReference>
<dbReference type="AlphaFoldDB" id="A0A5B6WTA2"/>
<dbReference type="Pfam" id="PF00098">
    <property type="entry name" value="zf-CCHC"/>
    <property type="match status" value="1"/>
</dbReference>
<keyword evidence="1" id="KW-0863">Zinc-finger</keyword>
<name>A0A5B6WTA2_9ROSI</name>
<dbReference type="Gene3D" id="3.10.10.10">
    <property type="entry name" value="HIV Type 1 Reverse Transcriptase, subunit A, domain 1"/>
    <property type="match status" value="1"/>
</dbReference>
<organism evidence="4 5">
    <name type="scientific">Gossypium australe</name>
    <dbReference type="NCBI Taxonomy" id="47621"/>
    <lineage>
        <taxon>Eukaryota</taxon>
        <taxon>Viridiplantae</taxon>
        <taxon>Streptophyta</taxon>
        <taxon>Embryophyta</taxon>
        <taxon>Tracheophyta</taxon>
        <taxon>Spermatophyta</taxon>
        <taxon>Magnoliopsida</taxon>
        <taxon>eudicotyledons</taxon>
        <taxon>Gunneridae</taxon>
        <taxon>Pentapetalae</taxon>
        <taxon>rosids</taxon>
        <taxon>malvids</taxon>
        <taxon>Malvales</taxon>
        <taxon>Malvaceae</taxon>
        <taxon>Malvoideae</taxon>
        <taxon>Gossypium</taxon>
    </lineage>
</organism>
<keyword evidence="1" id="KW-0479">Metal-binding</keyword>
<evidence type="ECO:0000313" key="5">
    <source>
        <dbReference type="Proteomes" id="UP000325315"/>
    </source>
</evidence>
<dbReference type="GO" id="GO:0008270">
    <property type="term" value="F:zinc ion binding"/>
    <property type="evidence" value="ECO:0007669"/>
    <property type="project" value="UniProtKB-KW"/>
</dbReference>
<comment type="caution">
    <text evidence="4">The sequence shown here is derived from an EMBL/GenBank/DDBJ whole genome shotgun (WGS) entry which is preliminary data.</text>
</comment>
<dbReference type="InterPro" id="IPR036875">
    <property type="entry name" value="Znf_CCHC_sf"/>
</dbReference>
<dbReference type="Proteomes" id="UP000325315">
    <property type="component" value="Unassembled WGS sequence"/>
</dbReference>
<dbReference type="SUPFAM" id="SSF57756">
    <property type="entry name" value="Retrovirus zinc finger-like domains"/>
    <property type="match status" value="1"/>
</dbReference>
<dbReference type="Pfam" id="PF08284">
    <property type="entry name" value="RVP_2"/>
    <property type="match status" value="1"/>
</dbReference>
<accession>A0A5B6WTA2</accession>
<dbReference type="SUPFAM" id="SSF50630">
    <property type="entry name" value="Acid proteases"/>
    <property type="match status" value="1"/>
</dbReference>
<dbReference type="SMART" id="SM00343">
    <property type="entry name" value="ZnF_C2HC"/>
    <property type="match status" value="1"/>
</dbReference>
<protein>
    <submittedName>
        <fullName evidence="4">DNA/RNA polymerases superfamily protein</fullName>
    </submittedName>
</protein>
<keyword evidence="1" id="KW-0862">Zinc</keyword>
<dbReference type="Gene3D" id="4.10.60.10">
    <property type="entry name" value="Zinc finger, CCHC-type"/>
    <property type="match status" value="1"/>
</dbReference>
<dbReference type="InterPro" id="IPR043128">
    <property type="entry name" value="Rev_trsase/Diguanyl_cyclase"/>
</dbReference>
<dbReference type="EMBL" id="SMMG02000002">
    <property type="protein sequence ID" value="KAA3484598.1"/>
    <property type="molecule type" value="Genomic_DNA"/>
</dbReference>
<evidence type="ECO:0000259" key="3">
    <source>
        <dbReference type="PROSITE" id="PS50158"/>
    </source>
</evidence>
<dbReference type="OrthoDB" id="1418883at2759"/>
<feature type="region of interest" description="Disordered" evidence="2">
    <location>
        <begin position="159"/>
        <end position="181"/>
    </location>
</feature>
<feature type="compositionally biased region" description="Polar residues" evidence="2">
    <location>
        <begin position="99"/>
        <end position="119"/>
    </location>
</feature>
<feature type="domain" description="CCHC-type" evidence="3">
    <location>
        <begin position="138"/>
        <end position="153"/>
    </location>
</feature>
<reference evidence="4" key="1">
    <citation type="submission" date="2019-08" db="EMBL/GenBank/DDBJ databases">
        <authorList>
            <person name="Liu F."/>
        </authorList>
    </citation>
    <scope>NUCLEOTIDE SEQUENCE [LARGE SCALE GENOMIC DNA]</scope>
    <source>
        <strain evidence="4">PA1801</strain>
        <tissue evidence="4">Leaf</tissue>
    </source>
</reference>
<keyword evidence="5" id="KW-1185">Reference proteome</keyword>
<dbReference type="PANTHER" id="PTHR15503:SF45">
    <property type="entry name" value="RNA-DIRECTED DNA POLYMERASE HOMOLOG"/>
    <property type="match status" value="1"/>
</dbReference>
<dbReference type="Pfam" id="PF00078">
    <property type="entry name" value="RVT_1"/>
    <property type="match status" value="1"/>
</dbReference>
<dbReference type="InterPro" id="IPR000477">
    <property type="entry name" value="RT_dom"/>
</dbReference>
<sequence>MTITEYEREFFRLSKYARECVSTKAIMCKRFKNRLNEDIRVLVGILELKEFVVLVERSCKAEELNKEKRKVDLEARDSRKRPMSKSGYSHRDRGKQHSSFKSQATSMASVGNVKSNRPDCQQYARRHPNKCRMNDRACFKCGSQDHFLKDCPEMVEKEKFQSARPRNTTSRGRPLRNTGIGASSKGVTKYTTVRTEAQALVRAYTIRVREEATSPDVIIGTFSFYDTDVIALIDPGSTHSYVCMNLINNKKLPIEFIDFVIKVSNPLGKHVLVDEVCKKCPLMIRGYCFPANLMLLPFDKFDVILGMDWLTLHDAIKVIELKCENGKILRVESDESDRLPVMISSTLAQKCIRKGCEAYLAYVLNMKESELKIDSVSVVCEYSDLFLEALPGLPLVREVEFGIELVPGTSPISIAPYKMAPIELKELKAQMQELIDKRFARPSYSPWGAPVLFVKKKDGFMRLRIDYRQLNKVTIKNKYPLPRIDDLLDQLRGATVFSNIDLRFDYYQLRVKESDLPKTAFRTRYGQYEFLVMPFGLTNTPAIFMDLMNRIF</sequence>
<dbReference type="InterPro" id="IPR032567">
    <property type="entry name" value="RTL1-rel"/>
</dbReference>
<feature type="region of interest" description="Disordered" evidence="2">
    <location>
        <begin position="70"/>
        <end position="119"/>
    </location>
</feature>
<dbReference type="SUPFAM" id="SSF56672">
    <property type="entry name" value="DNA/RNA polymerases"/>
    <property type="match status" value="1"/>
</dbReference>
<dbReference type="Gene3D" id="3.30.70.270">
    <property type="match status" value="1"/>
</dbReference>
<dbReference type="PROSITE" id="PS50158">
    <property type="entry name" value="ZF_CCHC"/>
    <property type="match status" value="1"/>
</dbReference>
<dbReference type="GO" id="GO:0003676">
    <property type="term" value="F:nucleic acid binding"/>
    <property type="evidence" value="ECO:0007669"/>
    <property type="project" value="InterPro"/>
</dbReference>
<evidence type="ECO:0000313" key="4">
    <source>
        <dbReference type="EMBL" id="KAA3484598.1"/>
    </source>
</evidence>
<dbReference type="Gene3D" id="2.40.70.10">
    <property type="entry name" value="Acid Proteases"/>
    <property type="match status" value="1"/>
</dbReference>
<dbReference type="InterPro" id="IPR043502">
    <property type="entry name" value="DNA/RNA_pol_sf"/>
</dbReference>
<evidence type="ECO:0000256" key="1">
    <source>
        <dbReference type="PROSITE-ProRule" id="PRU00047"/>
    </source>
</evidence>
<dbReference type="CDD" id="cd00303">
    <property type="entry name" value="retropepsin_like"/>
    <property type="match status" value="1"/>
</dbReference>
<dbReference type="PANTHER" id="PTHR15503">
    <property type="entry name" value="LDOC1 RELATED"/>
    <property type="match status" value="1"/>
</dbReference>